<name>A0A520XH85_9DELT</name>
<comment type="caution">
    <text evidence="1">The sequence shown here is derived from an EMBL/GenBank/DDBJ whole genome shotgun (WGS) entry which is preliminary data.</text>
</comment>
<dbReference type="InterPro" id="IPR036909">
    <property type="entry name" value="Cyt_c-like_dom_sf"/>
</dbReference>
<protein>
    <recommendedName>
        <fullName evidence="3">Cytochrome c domain-containing protein</fullName>
    </recommendedName>
</protein>
<dbReference type="SUPFAM" id="SSF46626">
    <property type="entry name" value="Cytochrome c"/>
    <property type="match status" value="1"/>
</dbReference>
<gene>
    <name evidence="1" type="ORF">EVJ48_01200</name>
</gene>
<proteinExistence type="predicted"/>
<organism evidence="1 2">
    <name type="scientific">Candidatus Acidulodesulfobacterium acidiphilum</name>
    <dbReference type="NCBI Taxonomy" id="2597224"/>
    <lineage>
        <taxon>Bacteria</taxon>
        <taxon>Deltaproteobacteria</taxon>
        <taxon>Candidatus Acidulodesulfobacterales</taxon>
        <taxon>Candidatus Acidulodesulfobacterium</taxon>
    </lineage>
</organism>
<dbReference type="EMBL" id="SHMQ01000001">
    <property type="protein sequence ID" value="RZV40564.1"/>
    <property type="molecule type" value="Genomic_DNA"/>
</dbReference>
<dbReference type="Proteomes" id="UP000322454">
    <property type="component" value="Unassembled WGS sequence"/>
</dbReference>
<accession>A0A520XH85</accession>
<dbReference type="Gene3D" id="1.10.760.10">
    <property type="entry name" value="Cytochrome c-like domain"/>
    <property type="match status" value="1"/>
</dbReference>
<evidence type="ECO:0000313" key="1">
    <source>
        <dbReference type="EMBL" id="RZV40564.1"/>
    </source>
</evidence>
<evidence type="ECO:0008006" key="3">
    <source>
        <dbReference type="Google" id="ProtNLM"/>
    </source>
</evidence>
<evidence type="ECO:0000313" key="2">
    <source>
        <dbReference type="Proteomes" id="UP000322454"/>
    </source>
</evidence>
<dbReference type="GO" id="GO:0009055">
    <property type="term" value="F:electron transfer activity"/>
    <property type="evidence" value="ECO:0007669"/>
    <property type="project" value="InterPro"/>
</dbReference>
<reference evidence="1 2" key="1">
    <citation type="submission" date="2019-01" db="EMBL/GenBank/DDBJ databases">
        <title>Insights into ecological role of a new deltaproteobacterial order Candidatus Sinidesulfobacterales (Sva0485) by metagenomics and metatranscriptomics.</title>
        <authorList>
            <person name="Tan S."/>
            <person name="Liu J."/>
            <person name="Fang Y."/>
            <person name="Hedlund B."/>
            <person name="Lian Z.-H."/>
            <person name="Huang L.-Y."/>
            <person name="Li J.-T."/>
            <person name="Huang L.-N."/>
            <person name="Li W.-J."/>
            <person name="Jiang H.-C."/>
            <person name="Dong H.-L."/>
            <person name="Shu W.-S."/>
        </authorList>
    </citation>
    <scope>NUCLEOTIDE SEQUENCE [LARGE SCALE GENOMIC DNA]</scope>
    <source>
        <strain evidence="1">AP4</strain>
    </source>
</reference>
<dbReference type="GO" id="GO:0020037">
    <property type="term" value="F:heme binding"/>
    <property type="evidence" value="ECO:0007669"/>
    <property type="project" value="InterPro"/>
</dbReference>
<sequence>MTIRKIFLLTSFLFFTVFLFILVKNSFALHKKSFVRTNRKLNILKGKRIVIKSGCIRCHSFVKRKRIDNIVTLAGWGNKNLSLKQTEKAIRSCRMDPYCSQILTNKQVKYIAYYLNSLK</sequence>
<dbReference type="AlphaFoldDB" id="A0A520XH85"/>